<gene>
    <name evidence="1" type="ORF">SGODD07_00171</name>
</gene>
<dbReference type="AlphaFoldDB" id="A0A139NEV6"/>
<reference evidence="1 2" key="1">
    <citation type="submission" date="2016-01" db="EMBL/GenBank/DDBJ databases">
        <title>Highly variable Streptococcus oralis are common among viridans streptococci isolated from primates.</title>
        <authorList>
            <person name="Denapaite D."/>
            <person name="Rieger M."/>
            <person name="Koendgen S."/>
            <person name="Brueckner R."/>
            <person name="Ochigava I."/>
            <person name="Kappeler P."/>
            <person name="Maetz-Rensing K."/>
            <person name="Leendertz F."/>
            <person name="Hakenbeck R."/>
        </authorList>
    </citation>
    <scope>NUCLEOTIDE SEQUENCE [LARGE SCALE GENOMIC DNA]</scope>
    <source>
        <strain evidence="1 2">DD07</strain>
    </source>
</reference>
<dbReference type="EMBL" id="LQRC01000026">
    <property type="protein sequence ID" value="KXT74589.1"/>
    <property type="molecule type" value="Genomic_DNA"/>
</dbReference>
<proteinExistence type="predicted"/>
<protein>
    <submittedName>
        <fullName evidence="1">Uncharacterized protein</fullName>
    </submittedName>
</protein>
<evidence type="ECO:0000313" key="2">
    <source>
        <dbReference type="Proteomes" id="UP000070096"/>
    </source>
</evidence>
<accession>A0A139NEV6</accession>
<evidence type="ECO:0000313" key="1">
    <source>
        <dbReference type="EMBL" id="KXT74589.1"/>
    </source>
</evidence>
<comment type="caution">
    <text evidence="1">The sequence shown here is derived from an EMBL/GenBank/DDBJ whole genome shotgun (WGS) entry which is preliminary data.</text>
</comment>
<sequence length="41" mass="4722">MLISWGLANVFANEFTGLSIHVYLLKKRLAASFYYSLNLKK</sequence>
<name>A0A139NEV6_STRGN</name>
<dbReference type="Proteomes" id="UP000070096">
    <property type="component" value="Unassembled WGS sequence"/>
</dbReference>
<organism evidence="1 2">
    <name type="scientific">Streptococcus gordonii</name>
    <dbReference type="NCBI Taxonomy" id="1302"/>
    <lineage>
        <taxon>Bacteria</taxon>
        <taxon>Bacillati</taxon>
        <taxon>Bacillota</taxon>
        <taxon>Bacilli</taxon>
        <taxon>Lactobacillales</taxon>
        <taxon>Streptococcaceae</taxon>
        <taxon>Streptococcus</taxon>
    </lineage>
</organism>